<dbReference type="RefSeq" id="WP_126725441.1">
    <property type="nucleotide sequence ID" value="NZ_RYZH01000018.1"/>
</dbReference>
<evidence type="ECO:0000256" key="2">
    <source>
        <dbReference type="ARBA" id="ARBA00022679"/>
    </source>
</evidence>
<protein>
    <submittedName>
        <fullName evidence="4">Class I SAM-dependent methyltransferase</fullName>
    </submittedName>
</protein>
<evidence type="ECO:0000256" key="3">
    <source>
        <dbReference type="ARBA" id="ARBA00022691"/>
    </source>
</evidence>
<dbReference type="SUPFAM" id="SSF53335">
    <property type="entry name" value="S-adenosyl-L-methionine-dependent methyltransferases"/>
    <property type="match status" value="1"/>
</dbReference>
<dbReference type="Pfam" id="PF13489">
    <property type="entry name" value="Methyltransf_23"/>
    <property type="match status" value="1"/>
</dbReference>
<gene>
    <name evidence="4" type="ORF">TsocGM_11145</name>
</gene>
<dbReference type="EMBL" id="RYZH01000018">
    <property type="protein sequence ID" value="RUL87732.1"/>
    <property type="molecule type" value="Genomic_DNA"/>
</dbReference>
<keyword evidence="3" id="KW-0949">S-adenosyl-L-methionine</keyword>
<comment type="caution">
    <text evidence="4">The sequence shown here is derived from an EMBL/GenBank/DDBJ whole genome shotgun (WGS) entry which is preliminary data.</text>
</comment>
<evidence type="ECO:0000313" key="4">
    <source>
        <dbReference type="EMBL" id="RUL87732.1"/>
    </source>
</evidence>
<reference evidence="4 5" key="2">
    <citation type="submission" date="2019-01" db="EMBL/GenBank/DDBJ databases">
        <title>Tautonia sociabilis, a novel thermotolerant planctomycete of Isosphaeraceae family, isolated from a 4000 m deep subterranean habitat.</title>
        <authorList>
            <person name="Kovaleva O.L."/>
            <person name="Elcheninov A.G."/>
            <person name="Van Heerden E."/>
            <person name="Toshchakov S.V."/>
            <person name="Novikov A."/>
            <person name="Bonch-Osmolovskaya E.A."/>
            <person name="Kublanov I.V."/>
        </authorList>
    </citation>
    <scope>NUCLEOTIDE SEQUENCE [LARGE SCALE GENOMIC DNA]</scope>
    <source>
        <strain evidence="4 5">GM2012</strain>
    </source>
</reference>
<keyword evidence="5" id="KW-1185">Reference proteome</keyword>
<name>A0A432MK01_9BACT</name>
<keyword evidence="1 4" id="KW-0489">Methyltransferase</keyword>
<dbReference type="AlphaFoldDB" id="A0A432MK01"/>
<sequence>MNPYRDAFYSRQAEWHGYAGPEDVRRRHEQRIPYYSWYTRGWLDLPRNTPILDIGCGSGQFLYFLRSLGFTDTVGIDLDSRQVEIGRSLGLDCRNVPAGDFLEAMGSQGKSFGLIALLDIIEHFTRAELFPFLEAVVSRLRPGGSLLMSVPNAESPRGLTLLYADITHELAFTPVSFGELMLCHGLMNLQIRDPWPAPVCPSRRVYRAVVGAARAIEAARLRLLGLEPPRNWSPVIWALAKKPAADPPSH</sequence>
<dbReference type="Gene3D" id="3.40.50.150">
    <property type="entry name" value="Vaccinia Virus protein VP39"/>
    <property type="match status" value="1"/>
</dbReference>
<dbReference type="GO" id="GO:0008168">
    <property type="term" value="F:methyltransferase activity"/>
    <property type="evidence" value="ECO:0007669"/>
    <property type="project" value="UniProtKB-KW"/>
</dbReference>
<dbReference type="GO" id="GO:0032259">
    <property type="term" value="P:methylation"/>
    <property type="evidence" value="ECO:0007669"/>
    <property type="project" value="UniProtKB-KW"/>
</dbReference>
<evidence type="ECO:0000256" key="1">
    <source>
        <dbReference type="ARBA" id="ARBA00022603"/>
    </source>
</evidence>
<dbReference type="PANTHER" id="PTHR43464">
    <property type="entry name" value="METHYLTRANSFERASE"/>
    <property type="match status" value="1"/>
</dbReference>
<dbReference type="PANTHER" id="PTHR43464:SF19">
    <property type="entry name" value="UBIQUINONE BIOSYNTHESIS O-METHYLTRANSFERASE, MITOCHONDRIAL"/>
    <property type="match status" value="1"/>
</dbReference>
<evidence type="ECO:0000313" key="5">
    <source>
        <dbReference type="Proteomes" id="UP000280296"/>
    </source>
</evidence>
<dbReference type="OrthoDB" id="2577067at2"/>
<proteinExistence type="predicted"/>
<reference evidence="4 5" key="1">
    <citation type="submission" date="2018-12" db="EMBL/GenBank/DDBJ databases">
        <authorList>
            <person name="Toschakov S.V."/>
        </authorList>
    </citation>
    <scope>NUCLEOTIDE SEQUENCE [LARGE SCALE GENOMIC DNA]</scope>
    <source>
        <strain evidence="4 5">GM2012</strain>
    </source>
</reference>
<dbReference type="CDD" id="cd02440">
    <property type="entry name" value="AdoMet_MTases"/>
    <property type="match status" value="1"/>
</dbReference>
<organism evidence="4 5">
    <name type="scientific">Tautonia sociabilis</name>
    <dbReference type="NCBI Taxonomy" id="2080755"/>
    <lineage>
        <taxon>Bacteria</taxon>
        <taxon>Pseudomonadati</taxon>
        <taxon>Planctomycetota</taxon>
        <taxon>Planctomycetia</taxon>
        <taxon>Isosphaerales</taxon>
        <taxon>Isosphaeraceae</taxon>
        <taxon>Tautonia</taxon>
    </lineage>
</organism>
<keyword evidence="2 4" id="KW-0808">Transferase</keyword>
<accession>A0A432MK01</accession>
<dbReference type="InterPro" id="IPR029063">
    <property type="entry name" value="SAM-dependent_MTases_sf"/>
</dbReference>
<dbReference type="Proteomes" id="UP000280296">
    <property type="component" value="Unassembled WGS sequence"/>
</dbReference>